<evidence type="ECO:0008006" key="3">
    <source>
        <dbReference type="Google" id="ProtNLM"/>
    </source>
</evidence>
<dbReference type="Proteomes" id="UP000249873">
    <property type="component" value="Chromosome"/>
</dbReference>
<dbReference type="EMBL" id="CP029480">
    <property type="protein sequence ID" value="AWV98173.1"/>
    <property type="molecule type" value="Genomic_DNA"/>
</dbReference>
<name>A0A2Z4GB60_9BACT</name>
<sequence>MNQKCLECNTPFSGRIDKKFCSDLCRNTYNNRQNSDSVNLVRNTNNALRKNRRILAKICPAEKAKTRRNTLLDKGFDFNLITSVRTTKKGSTYYFVYDYGYLELDNDFFLVVKDNRTDA</sequence>
<accession>A0A2Z4GB60</accession>
<protein>
    <recommendedName>
        <fullName evidence="3">DUF2116 family Zn-ribbon domain-containing protein</fullName>
    </recommendedName>
</protein>
<evidence type="ECO:0000313" key="1">
    <source>
        <dbReference type="EMBL" id="AWV98173.1"/>
    </source>
</evidence>
<gene>
    <name evidence="1" type="ORF">DJ013_08305</name>
</gene>
<proteinExistence type="predicted"/>
<organism evidence="1 2">
    <name type="scientific">Arcticibacterium luteifluviistationis</name>
    <dbReference type="NCBI Taxonomy" id="1784714"/>
    <lineage>
        <taxon>Bacteria</taxon>
        <taxon>Pseudomonadati</taxon>
        <taxon>Bacteroidota</taxon>
        <taxon>Cytophagia</taxon>
        <taxon>Cytophagales</taxon>
        <taxon>Leadbetterellaceae</taxon>
        <taxon>Arcticibacterium</taxon>
    </lineage>
</organism>
<reference evidence="1 2" key="1">
    <citation type="submission" date="2018-05" db="EMBL/GenBank/DDBJ databases">
        <title>Complete genome sequence of Arcticibacterium luteifluviistationis SM1504T, a cytophagaceae bacterium isolated from Arctic surface seawater.</title>
        <authorList>
            <person name="Li Y."/>
            <person name="Qin Q.-L."/>
        </authorList>
    </citation>
    <scope>NUCLEOTIDE SEQUENCE [LARGE SCALE GENOMIC DNA]</scope>
    <source>
        <strain evidence="1 2">SM1504</strain>
    </source>
</reference>
<dbReference type="AlphaFoldDB" id="A0A2Z4GB60"/>
<evidence type="ECO:0000313" key="2">
    <source>
        <dbReference type="Proteomes" id="UP000249873"/>
    </source>
</evidence>
<dbReference type="KEGG" id="als:DJ013_08305"/>
<keyword evidence="2" id="KW-1185">Reference proteome</keyword>
<dbReference type="OrthoDB" id="5187906at2"/>
<dbReference type="RefSeq" id="WP_111371275.1">
    <property type="nucleotide sequence ID" value="NZ_CP029480.1"/>
</dbReference>